<proteinExistence type="predicted"/>
<comment type="caution">
    <text evidence="3">The sequence shown here is derived from an EMBL/GenBank/DDBJ whole genome shotgun (WGS) entry which is preliminary data.</text>
</comment>
<dbReference type="InterPro" id="IPR000719">
    <property type="entry name" value="Prot_kinase_dom"/>
</dbReference>
<protein>
    <recommendedName>
        <fullName evidence="2">Protein kinase domain-containing protein</fullName>
    </recommendedName>
</protein>
<name>A0A8T1DAV7_9STRA</name>
<dbReference type="PROSITE" id="PS50011">
    <property type="entry name" value="PROTEIN_KINASE_DOM"/>
    <property type="match status" value="1"/>
</dbReference>
<dbReference type="Pfam" id="PF00069">
    <property type="entry name" value="Pkinase"/>
    <property type="match status" value="1"/>
</dbReference>
<feature type="transmembrane region" description="Helical" evidence="1">
    <location>
        <begin position="272"/>
        <end position="295"/>
    </location>
</feature>
<evidence type="ECO:0000256" key="1">
    <source>
        <dbReference type="SAM" id="Phobius"/>
    </source>
</evidence>
<dbReference type="InterPro" id="IPR001245">
    <property type="entry name" value="Ser-Thr/Tyr_kinase_cat_dom"/>
</dbReference>
<dbReference type="GO" id="GO:0004674">
    <property type="term" value="F:protein serine/threonine kinase activity"/>
    <property type="evidence" value="ECO:0007669"/>
    <property type="project" value="TreeGrafter"/>
</dbReference>
<dbReference type="PANTHER" id="PTHR44329:SF214">
    <property type="entry name" value="PROTEIN KINASE DOMAIN-CONTAINING PROTEIN"/>
    <property type="match status" value="1"/>
</dbReference>
<dbReference type="GO" id="GO:0005524">
    <property type="term" value="F:ATP binding"/>
    <property type="evidence" value="ECO:0007669"/>
    <property type="project" value="InterPro"/>
</dbReference>
<feature type="domain" description="Protein kinase" evidence="2">
    <location>
        <begin position="799"/>
        <end position="1065"/>
    </location>
</feature>
<evidence type="ECO:0000259" key="2">
    <source>
        <dbReference type="PROSITE" id="PS50011"/>
    </source>
</evidence>
<keyword evidence="1" id="KW-0812">Transmembrane</keyword>
<dbReference type="PROSITE" id="PS00108">
    <property type="entry name" value="PROTEIN_KINASE_ST"/>
    <property type="match status" value="1"/>
</dbReference>
<dbReference type="Pfam" id="PF07714">
    <property type="entry name" value="PK_Tyr_Ser-Thr"/>
    <property type="match status" value="1"/>
</dbReference>
<gene>
    <name evidence="3" type="ORF">PC115_g3991</name>
</gene>
<organism evidence="3 4">
    <name type="scientific">Phytophthora cactorum</name>
    <dbReference type="NCBI Taxonomy" id="29920"/>
    <lineage>
        <taxon>Eukaryota</taxon>
        <taxon>Sar</taxon>
        <taxon>Stramenopiles</taxon>
        <taxon>Oomycota</taxon>
        <taxon>Peronosporomycetes</taxon>
        <taxon>Peronosporales</taxon>
        <taxon>Peronosporaceae</taxon>
        <taxon>Phytophthora</taxon>
    </lineage>
</organism>
<keyword evidence="1" id="KW-1133">Transmembrane helix</keyword>
<dbReference type="InterPro" id="IPR008271">
    <property type="entry name" value="Ser/Thr_kinase_AS"/>
</dbReference>
<dbReference type="Proteomes" id="UP000774804">
    <property type="component" value="Unassembled WGS sequence"/>
</dbReference>
<dbReference type="CDD" id="cd13999">
    <property type="entry name" value="STKc_MAP3K-like"/>
    <property type="match status" value="1"/>
</dbReference>
<dbReference type="VEuPathDB" id="FungiDB:PC110_g12756"/>
<reference evidence="3" key="1">
    <citation type="submission" date="2018-10" db="EMBL/GenBank/DDBJ databases">
        <title>Effector identification in a new, highly contiguous assembly of the strawberry crown rot pathogen Phytophthora cactorum.</title>
        <authorList>
            <person name="Armitage A.D."/>
            <person name="Nellist C.F."/>
            <person name="Bates H."/>
            <person name="Vickerstaff R.J."/>
            <person name="Harrison R.J."/>
        </authorList>
    </citation>
    <scope>NUCLEOTIDE SEQUENCE</scope>
    <source>
        <strain evidence="3">4032</strain>
    </source>
</reference>
<dbReference type="PANTHER" id="PTHR44329">
    <property type="entry name" value="SERINE/THREONINE-PROTEIN KINASE TNNI3K-RELATED"/>
    <property type="match status" value="1"/>
</dbReference>
<dbReference type="VEuPathDB" id="FungiDB:PC110_g12754"/>
<accession>A0A8T1DAV7</accession>
<feature type="transmembrane region" description="Helical" evidence="1">
    <location>
        <begin position="698"/>
        <end position="721"/>
    </location>
</feature>
<dbReference type="Gene3D" id="3.30.200.20">
    <property type="entry name" value="Phosphorylase Kinase, domain 1"/>
    <property type="match status" value="2"/>
</dbReference>
<evidence type="ECO:0000313" key="3">
    <source>
        <dbReference type="EMBL" id="KAG2937875.1"/>
    </source>
</evidence>
<dbReference type="SUPFAM" id="SSF56112">
    <property type="entry name" value="Protein kinase-like (PK-like)"/>
    <property type="match status" value="2"/>
</dbReference>
<dbReference type="Gene3D" id="1.10.510.10">
    <property type="entry name" value="Transferase(Phosphotransferase) domain 1"/>
    <property type="match status" value="1"/>
</dbReference>
<dbReference type="InterPro" id="IPR051681">
    <property type="entry name" value="Ser/Thr_Kinases-Pseudokinases"/>
</dbReference>
<keyword evidence="1" id="KW-0472">Membrane</keyword>
<dbReference type="InterPro" id="IPR011009">
    <property type="entry name" value="Kinase-like_dom_sf"/>
</dbReference>
<dbReference type="EMBL" id="RCMI01000071">
    <property type="protein sequence ID" value="KAG2937875.1"/>
    <property type="molecule type" value="Genomic_DNA"/>
</dbReference>
<sequence length="1065" mass="118586">MELRRLASSANAELPSNSSNFAFDGTNSDLAKQLYFRAKAGDKAKQFDKFDVPDTLQTRLDELKLDWYKLPGIAQRALLWDSGFGISPNNKPVKIWTLNGGSMADLAVSKRQYEDVNCTVKVCLQPDNKTSYANEKCLGGDMLKAARCVVEDFVDETGIHAAMWVTGGNPVVIPTPRVNKHAWTDQNDQKDYVVFAVHTIHLDYEPAWDFCPTPKQNDGYGSLVLPCHTTANITAEIDSLKQEVTGTHWVSQWLVEDYSSVAGASDAGKVNLLLLVPIAAGVIVVIGLIGLFVFLKRRRQAKEDQICFDESPVCPGNYYQDCRDTDFVADRDRSTAHTAEDMETTTYKGVDRTIRLKPSYSGEFGSGSNCTLNILHNSEFLVGKRLSYDSIIFKRPLSKGANGEVWQCDYQNEEVAVKRLLQHQNHHADEVEEFAQEIELSASLKHPNIVEFIGVAWSSLNNLLYFRAKAGASASQLNNLKAPSAVQDRLDELVLDWDKLPGIAQRALLWDSGFGLTASDAPVKIWTLNKHSIADLAVPLDQFLVVGCEEKACVQPDNTTSYSNEWCGGAQMLQAARCAVEDFVDSSDIHAAMWVTGGNPLVVPTPHILKHEWKDQRDKNSYIVFAIHTLDLDDEPAWNTCPDPAQNDGYGSLVLPCFTTANITSATKTKMKEVEGSPWVSRWLVEDYATAEENEFNMVLLVPVIGGIIVTAVLLGFLFLVQRRQKRHANTTLSDEAQACSDELNRVCRGIERRKEGSHFSHEPANNSTFGDFEWTNSTLRTTIGSEFLLDKRIPFDSIIFERIVSKGASGEVWLADFQSQQVAIKRLLQSKTHLAEEVEEFAQEIQLSASLVHPNIVGFIGVAWNSLTNLVMIMEFLPLGDLQAYLRKNFDLLVWTKDKIHIAIGVALALEYLHSQSPPIIHRDLKSKNILISKRLEPKLSDFGVSRSRQENSMTAGVGTPYWSAPEILEGKRYTEQADMYSLGVVLSELDTGKLPYHDALTPEGKSQKPFTILAEVIAGVLRPTFSNECPQQIRQIGVACCQHDPDRRPTAAQVVEMLKQPSN</sequence>
<dbReference type="AlphaFoldDB" id="A0A8T1DAV7"/>
<dbReference type="SMART" id="SM00220">
    <property type="entry name" value="S_TKc"/>
    <property type="match status" value="1"/>
</dbReference>
<evidence type="ECO:0000313" key="4">
    <source>
        <dbReference type="Proteomes" id="UP000774804"/>
    </source>
</evidence>